<dbReference type="SMART" id="SM00967">
    <property type="entry name" value="SpoU_sub_bind"/>
    <property type="match status" value="1"/>
</dbReference>
<dbReference type="InterPro" id="IPR053888">
    <property type="entry name" value="MRM3-like_sub_bind"/>
</dbReference>
<reference evidence="5 6" key="1">
    <citation type="journal article" date="2014" name="Syst. Appl. Microbiol.">
        <title>Evidence for the existence of two new members of the family Chlamydiaceae and proposal of Chlamydia avium sp. nov. and Chlamydia gallinacea sp. nov.</title>
        <authorList>
            <person name="Sachse K."/>
            <person name="Laroucau K."/>
            <person name="Riege K."/>
            <person name="Wehner S."/>
            <person name="Dilcher M."/>
            <person name="Creasy H.H."/>
            <person name="Weidmann M."/>
            <person name="Myers G."/>
            <person name="Vorimore F."/>
            <person name="Vicari N."/>
            <person name="Magnino S."/>
            <person name="Liebler-Tenorio E."/>
            <person name="Ruettger A."/>
            <person name="Bavoil P.M."/>
            <person name="Hufert F.T."/>
            <person name="Rossello-Mora R."/>
            <person name="Marz M."/>
        </authorList>
    </citation>
    <scope>NUCLEOTIDE SEQUENCE [LARGE SCALE GENOMIC DNA]</scope>
    <source>
        <strain evidence="5 6">10DC88</strain>
    </source>
</reference>
<dbReference type="KEGG" id="cav:M832_00460"/>
<name>W8JFG1_9CHLA</name>
<evidence type="ECO:0000313" key="5">
    <source>
        <dbReference type="EMBL" id="AHK62920.1"/>
    </source>
</evidence>
<accession>W8JFG1</accession>
<dbReference type="InterPro" id="IPR051259">
    <property type="entry name" value="rRNA_Methyltransferase"/>
</dbReference>
<comment type="similarity">
    <text evidence="1">Belongs to the class IV-like SAM-binding methyltransferase superfamily. RNA methyltransferase TrmH family.</text>
</comment>
<keyword evidence="2 5" id="KW-0489">Methyltransferase</keyword>
<dbReference type="InterPro" id="IPR013123">
    <property type="entry name" value="SpoU_subst-bd"/>
</dbReference>
<dbReference type="Pfam" id="PF22435">
    <property type="entry name" value="MRM3-like_sub_bind"/>
    <property type="match status" value="1"/>
</dbReference>
<dbReference type="InterPro" id="IPR029064">
    <property type="entry name" value="Ribosomal_eL30-like_sf"/>
</dbReference>
<dbReference type="GO" id="GO:0008173">
    <property type="term" value="F:RNA methyltransferase activity"/>
    <property type="evidence" value="ECO:0007669"/>
    <property type="project" value="InterPro"/>
</dbReference>
<dbReference type="HOGENOM" id="CLU_021322_3_2_0"/>
<dbReference type="InterPro" id="IPR029028">
    <property type="entry name" value="Alpha/beta_knot_MTases"/>
</dbReference>
<organism evidence="5 6">
    <name type="scientific">Chlamydia avium 10DC88</name>
    <dbReference type="NCBI Taxonomy" id="1229831"/>
    <lineage>
        <taxon>Bacteria</taxon>
        <taxon>Pseudomonadati</taxon>
        <taxon>Chlamydiota</taxon>
        <taxon>Chlamydiia</taxon>
        <taxon>Chlamydiales</taxon>
        <taxon>Chlamydiaceae</taxon>
        <taxon>Chlamydia/Chlamydophila group</taxon>
        <taxon>Chlamydia</taxon>
    </lineage>
</organism>
<evidence type="ECO:0000256" key="1">
    <source>
        <dbReference type="ARBA" id="ARBA00007228"/>
    </source>
</evidence>
<evidence type="ECO:0000259" key="4">
    <source>
        <dbReference type="SMART" id="SM00967"/>
    </source>
</evidence>
<dbReference type="PANTHER" id="PTHR43191">
    <property type="entry name" value="RRNA METHYLTRANSFERASE 3"/>
    <property type="match status" value="1"/>
</dbReference>
<dbReference type="Proteomes" id="UP000019433">
    <property type="component" value="Chromosome"/>
</dbReference>
<dbReference type="GO" id="GO:0032259">
    <property type="term" value="P:methylation"/>
    <property type="evidence" value="ECO:0007669"/>
    <property type="project" value="UniProtKB-KW"/>
</dbReference>
<evidence type="ECO:0000256" key="3">
    <source>
        <dbReference type="ARBA" id="ARBA00022679"/>
    </source>
</evidence>
<dbReference type="AlphaFoldDB" id="W8JFG1"/>
<dbReference type="eggNOG" id="COG0566">
    <property type="taxonomic scope" value="Bacteria"/>
</dbReference>
<gene>
    <name evidence="5" type="ORF">M832_00460</name>
</gene>
<dbReference type="SUPFAM" id="SSF75217">
    <property type="entry name" value="alpha/beta knot"/>
    <property type="match status" value="1"/>
</dbReference>
<dbReference type="Pfam" id="PF00588">
    <property type="entry name" value="SpoU_methylase"/>
    <property type="match status" value="1"/>
</dbReference>
<dbReference type="CDD" id="cd18104">
    <property type="entry name" value="SpoU-like_RNA-MTase"/>
    <property type="match status" value="1"/>
</dbReference>
<feature type="domain" description="RNA 2-O ribose methyltransferase substrate binding" evidence="4">
    <location>
        <begin position="44"/>
        <end position="118"/>
    </location>
</feature>
<dbReference type="STRING" id="1229831.M832_00460"/>
<sequence>MWFRRSSVAFRSICSMEFIGKNNPKIKEALALRRNHSRKGDWFLLEGFREIQKALDAGYECLRIFCSETILGKEQQFFNQLRESKLETFSCDEATLAKLSYKEHGDHFVAVMKKRWWSKEKFLNAKKNSIPFYIIVEQVEKPGNLGSILRIADGAGVDGVILCDPVVDLYNPNSIRSSLGTVFSLPIWSAPLEEILQTISKERWKIFVTSPQAPTLYFYENYQQPLAFVFGSEKDGVSLPWLNGDFTQITLPMLGQADSLNLSTAVSAVVYEAVRQRRGSIL</sequence>
<protein>
    <submittedName>
        <fullName evidence="5">RNA 2'-O ribose methyltransferase substrate binding family protein</fullName>
    </submittedName>
</protein>
<dbReference type="GO" id="GO:0006396">
    <property type="term" value="P:RNA processing"/>
    <property type="evidence" value="ECO:0007669"/>
    <property type="project" value="InterPro"/>
</dbReference>
<proteinExistence type="inferred from homology"/>
<dbReference type="EMBL" id="CP006571">
    <property type="protein sequence ID" value="AHK62920.1"/>
    <property type="molecule type" value="Genomic_DNA"/>
</dbReference>
<evidence type="ECO:0000313" key="6">
    <source>
        <dbReference type="Proteomes" id="UP000019433"/>
    </source>
</evidence>
<evidence type="ECO:0000256" key="2">
    <source>
        <dbReference type="ARBA" id="ARBA00022603"/>
    </source>
</evidence>
<dbReference type="InterPro" id="IPR001537">
    <property type="entry name" value="SpoU_MeTrfase"/>
</dbReference>
<dbReference type="Gene3D" id="3.30.1330.30">
    <property type="match status" value="1"/>
</dbReference>
<dbReference type="GO" id="GO:0005737">
    <property type="term" value="C:cytoplasm"/>
    <property type="evidence" value="ECO:0007669"/>
    <property type="project" value="UniProtKB-ARBA"/>
</dbReference>
<dbReference type="InterPro" id="IPR029026">
    <property type="entry name" value="tRNA_m1G_MTases_N"/>
</dbReference>
<dbReference type="PANTHER" id="PTHR43191:SF2">
    <property type="entry name" value="RRNA METHYLTRANSFERASE 3, MITOCHONDRIAL"/>
    <property type="match status" value="1"/>
</dbReference>
<dbReference type="SUPFAM" id="SSF55315">
    <property type="entry name" value="L30e-like"/>
    <property type="match status" value="1"/>
</dbReference>
<dbReference type="Gene3D" id="3.40.1280.10">
    <property type="match status" value="1"/>
</dbReference>
<keyword evidence="3 5" id="KW-0808">Transferase</keyword>
<dbReference type="PATRIC" id="fig|1229831.3.peg.46"/>
<dbReference type="GO" id="GO:0003723">
    <property type="term" value="F:RNA binding"/>
    <property type="evidence" value="ECO:0007669"/>
    <property type="project" value="InterPro"/>
</dbReference>